<gene>
    <name evidence="4" type="ORF">HDF10_001211</name>
</gene>
<protein>
    <recommendedName>
        <fullName evidence="2">Putative nickel insertion protein</fullName>
    </recommendedName>
</protein>
<proteinExistence type="inferred from homology"/>
<dbReference type="GO" id="GO:0016829">
    <property type="term" value="F:lyase activity"/>
    <property type="evidence" value="ECO:0007669"/>
    <property type="project" value="UniProtKB-UniRule"/>
</dbReference>
<feature type="compositionally biased region" description="Basic and acidic residues" evidence="3">
    <location>
        <begin position="81"/>
        <end position="90"/>
    </location>
</feature>
<organism evidence="4 5">
    <name type="scientific">Tunturiibacter lichenicola</name>
    <dbReference type="NCBI Taxonomy" id="2051959"/>
    <lineage>
        <taxon>Bacteria</taxon>
        <taxon>Pseudomonadati</taxon>
        <taxon>Acidobacteriota</taxon>
        <taxon>Terriglobia</taxon>
        <taxon>Terriglobales</taxon>
        <taxon>Acidobacteriaceae</taxon>
        <taxon>Tunturiibacter</taxon>
    </lineage>
</organism>
<keyword evidence="2" id="KW-0456">Lyase</keyword>
<dbReference type="PANTHER" id="PTHR36566:SF1">
    <property type="entry name" value="PYRIDINIUM-3,5-BISTHIOCARBOXYLIC ACID MONONUCLEOTIDE NICKEL INSERTION PROTEIN"/>
    <property type="match status" value="1"/>
</dbReference>
<feature type="compositionally biased region" description="Polar residues" evidence="3">
    <location>
        <begin position="297"/>
        <end position="306"/>
    </location>
</feature>
<dbReference type="Gene3D" id="3.10.20.300">
    <property type="entry name" value="mk0293 like domain"/>
    <property type="match status" value="1"/>
</dbReference>
<dbReference type="Gene3D" id="3.30.70.1380">
    <property type="entry name" value="Transcriptional regulatory protein pf0864 domain like"/>
    <property type="match status" value="1"/>
</dbReference>
<comment type="caution">
    <text evidence="4">The sequence shown here is derived from an EMBL/GenBank/DDBJ whole genome shotgun (WGS) entry which is preliminary data.</text>
</comment>
<dbReference type="HAMAP" id="MF_01074">
    <property type="entry name" value="LarC"/>
    <property type="match status" value="1"/>
</dbReference>
<evidence type="ECO:0000256" key="3">
    <source>
        <dbReference type="SAM" id="MobiDB-lite"/>
    </source>
</evidence>
<feature type="compositionally biased region" description="Basic residues" evidence="3">
    <location>
        <begin position="91"/>
        <end position="107"/>
    </location>
</feature>
<dbReference type="Proteomes" id="UP000569092">
    <property type="component" value="Unassembled WGS sequence"/>
</dbReference>
<dbReference type="InterPro" id="IPR002822">
    <property type="entry name" value="Ni_insertion"/>
</dbReference>
<name>A0A7W8N462_9BACT</name>
<reference evidence="4 5" key="1">
    <citation type="submission" date="2020-08" db="EMBL/GenBank/DDBJ databases">
        <title>Genomic Encyclopedia of Type Strains, Phase IV (KMG-V): Genome sequencing to study the core and pangenomes of soil and plant-associated prokaryotes.</title>
        <authorList>
            <person name="Whitman W."/>
        </authorList>
    </citation>
    <scope>NUCLEOTIDE SEQUENCE [LARGE SCALE GENOMIC DNA]</scope>
    <source>
        <strain evidence="4 5">M8US30</strain>
    </source>
</reference>
<evidence type="ECO:0000313" key="5">
    <source>
        <dbReference type="Proteomes" id="UP000569092"/>
    </source>
</evidence>
<evidence type="ECO:0000256" key="1">
    <source>
        <dbReference type="ARBA" id="ARBA00022596"/>
    </source>
</evidence>
<dbReference type="PANTHER" id="PTHR36566">
    <property type="entry name" value="NICKEL INSERTION PROTEIN-RELATED"/>
    <property type="match status" value="1"/>
</dbReference>
<dbReference type="NCBIfam" id="TIGR00299">
    <property type="entry name" value="nickel pincer cofactor biosynthesis protein LarC"/>
    <property type="match status" value="1"/>
</dbReference>
<dbReference type="GO" id="GO:0016151">
    <property type="term" value="F:nickel cation binding"/>
    <property type="evidence" value="ECO:0007669"/>
    <property type="project" value="UniProtKB-UniRule"/>
</dbReference>
<keyword evidence="1 2" id="KW-0533">Nickel</keyword>
<feature type="region of interest" description="Disordered" evidence="3">
    <location>
        <begin position="297"/>
        <end position="316"/>
    </location>
</feature>
<evidence type="ECO:0000313" key="4">
    <source>
        <dbReference type="EMBL" id="MBB5343261.1"/>
    </source>
</evidence>
<feature type="region of interest" description="Disordered" evidence="3">
    <location>
        <begin position="72"/>
        <end position="117"/>
    </location>
</feature>
<accession>A0A7W8N462</accession>
<comment type="similarity">
    <text evidence="2">Belongs to the LarC family.</text>
</comment>
<evidence type="ECO:0000256" key="2">
    <source>
        <dbReference type="HAMAP-Rule" id="MF_01074"/>
    </source>
</evidence>
<dbReference type="Pfam" id="PF01969">
    <property type="entry name" value="Ni_insertion"/>
    <property type="match status" value="1"/>
</dbReference>
<dbReference type="EMBL" id="JACHDZ010000001">
    <property type="protein sequence ID" value="MBB5343261.1"/>
    <property type="molecule type" value="Genomic_DNA"/>
</dbReference>
<dbReference type="AlphaFoldDB" id="A0A7W8N462"/>
<sequence>MRIAYLDCFAGISGDMFLGALLDAGLDPSILHEAVAALNLSATLKIEKVDRSGISSTKVQVYEGATLAESNQIPDQQIPDQTHHQEEQTHIHQHHPKTQHQHQHKTGRTHEHDHTHGRSLTVIRDLITAASLPPAVKQTAIHAFELLGASEAKIHNVPIEKIHFHEVGAVDAIVDIVAASAGIHAIEDQARIETGSPVKWFSSPLNVGGGTVDCAHGRFPVPAPATADLLRGLPTYSAHLEKELVTPTGAALLRALAPTFGPQPPMRVEYIGYGAGTRNPKDFPNVLRLSIGEADNSTISTTSSKHSPNKHHAHDSQTVTVLETALDDLSPQILAYVSETALAQGALDVMLTPVIMKKGRPGTLLTILCNPSDSPALQQLILRETSTLGLRIRQDTRVCVDRHHATVTTPYGDIRVKIGTLNGEQCNIAPEFEDCRAAATKHNVPLKLVQQAAIAAYLK</sequence>